<dbReference type="KEGG" id="salq:SYNTR_0484"/>
<dbReference type="GO" id="GO:0003676">
    <property type="term" value="F:nucleic acid binding"/>
    <property type="evidence" value="ECO:0007669"/>
    <property type="project" value="InterPro"/>
</dbReference>
<reference evidence="4" key="1">
    <citation type="journal article" date="2019" name="Microbiology">
        <title>Complete Genome Sequence of an Uncultured Bacterium of the Candidate Phylum Bipolaricaulota.</title>
        <authorList>
            <person name="Kadnikov V.V."/>
            <person name="Mardanov A.V."/>
            <person name="Beletsky A.V."/>
            <person name="Frank Y.A."/>
            <person name="Karnachuk O.V."/>
            <person name="Ravin N.V."/>
        </authorList>
    </citation>
    <scope>NUCLEOTIDE SEQUENCE [LARGE SCALE GENOMIC DNA]</scope>
</reference>
<dbReference type="InterPro" id="IPR002052">
    <property type="entry name" value="DNA_methylase_N6_adenine_CS"/>
</dbReference>
<protein>
    <submittedName>
        <fullName evidence="3">16S rRNA (Guanine(966)-N(2))-methyltransferase</fullName>
        <ecNumber evidence="3">2.1.1.171</ecNumber>
    </submittedName>
</protein>
<evidence type="ECO:0000256" key="2">
    <source>
        <dbReference type="ARBA" id="ARBA00022679"/>
    </source>
</evidence>
<organism evidence="3 4">
    <name type="scientific">Candidatus Syntrophocurvum alkaliphilum</name>
    <dbReference type="NCBI Taxonomy" id="2293317"/>
    <lineage>
        <taxon>Bacteria</taxon>
        <taxon>Bacillati</taxon>
        <taxon>Bacillota</taxon>
        <taxon>Clostridia</taxon>
        <taxon>Eubacteriales</taxon>
        <taxon>Syntrophomonadaceae</taxon>
        <taxon>Candidatus Syntrophocurvum</taxon>
    </lineage>
</organism>
<dbReference type="InterPro" id="IPR029063">
    <property type="entry name" value="SAM-dependent_MTases_sf"/>
</dbReference>
<dbReference type="CDD" id="cd02440">
    <property type="entry name" value="AdoMet_MTases"/>
    <property type="match status" value="1"/>
</dbReference>
<keyword evidence="1 3" id="KW-0489">Methyltransferase</keyword>
<evidence type="ECO:0000313" key="4">
    <source>
        <dbReference type="Proteomes" id="UP000426444"/>
    </source>
</evidence>
<dbReference type="Pfam" id="PF03602">
    <property type="entry name" value="Cons_hypoth95"/>
    <property type="match status" value="1"/>
</dbReference>
<dbReference type="PROSITE" id="PS00092">
    <property type="entry name" value="N6_MTASE"/>
    <property type="match status" value="1"/>
</dbReference>
<dbReference type="EC" id="2.1.1.171" evidence="3"/>
<dbReference type="AlphaFoldDB" id="A0A6I6D9C2"/>
<sequence>MRVIAGNAKGRKLKSPPCFNTRPITDRIKEALFNTLSNSVKDAFFLDLFAGSGSVGIEALSRGASKVVFIDNDINSIKIINKNLINCNFVDGFEVYRQDVLKAIKILCKRNLLFDIIYIDPPFTNEKIFSQVMNEISKYNLLNKNGQIIIRIPKSLVLSSEFYNLKLYREKNYGESTLKYYELSES</sequence>
<dbReference type="GO" id="GO:0052913">
    <property type="term" value="F:16S rRNA (guanine(966)-N(2))-methyltransferase activity"/>
    <property type="evidence" value="ECO:0007669"/>
    <property type="project" value="UniProtKB-EC"/>
</dbReference>
<dbReference type="PIRSF" id="PIRSF004553">
    <property type="entry name" value="CHP00095"/>
    <property type="match status" value="1"/>
</dbReference>
<dbReference type="Gene3D" id="3.40.50.150">
    <property type="entry name" value="Vaccinia Virus protein VP39"/>
    <property type="match status" value="1"/>
</dbReference>
<keyword evidence="2 3" id="KW-0808">Transferase</keyword>
<proteinExistence type="predicted"/>
<gene>
    <name evidence="3" type="ORF">SYNTR_0484</name>
</gene>
<accession>A0A6I6D9C2</accession>
<dbReference type="Proteomes" id="UP000426444">
    <property type="component" value="Chromosome"/>
</dbReference>
<evidence type="ECO:0000313" key="3">
    <source>
        <dbReference type="EMBL" id="QGT99077.1"/>
    </source>
</evidence>
<evidence type="ECO:0000256" key="1">
    <source>
        <dbReference type="ARBA" id="ARBA00022603"/>
    </source>
</evidence>
<keyword evidence="4" id="KW-1185">Reference proteome</keyword>
<dbReference type="EMBL" id="CP046457">
    <property type="protein sequence ID" value="QGT99077.1"/>
    <property type="molecule type" value="Genomic_DNA"/>
</dbReference>
<dbReference type="InterPro" id="IPR004398">
    <property type="entry name" value="RNA_MeTrfase_RsmD"/>
</dbReference>
<dbReference type="SUPFAM" id="SSF53335">
    <property type="entry name" value="S-adenosyl-L-methionine-dependent methyltransferases"/>
    <property type="match status" value="1"/>
</dbReference>
<name>A0A6I6D9C2_9FIRM</name>
<dbReference type="PANTHER" id="PTHR43542">
    <property type="entry name" value="METHYLTRANSFERASE"/>
    <property type="match status" value="1"/>
</dbReference>
<dbReference type="PANTHER" id="PTHR43542:SF1">
    <property type="entry name" value="METHYLTRANSFERASE"/>
    <property type="match status" value="1"/>
</dbReference>
<dbReference type="NCBIfam" id="TIGR00095">
    <property type="entry name" value="16S rRNA (guanine(966)-N(2))-methyltransferase RsmD"/>
    <property type="match status" value="1"/>
</dbReference>